<feature type="domain" description="DUF1254" evidence="2">
    <location>
        <begin position="116"/>
        <end position="230"/>
    </location>
</feature>
<dbReference type="InterPro" id="IPR037050">
    <property type="entry name" value="DUF1254_sf"/>
</dbReference>
<dbReference type="Pfam" id="PF06742">
    <property type="entry name" value="DUF1214"/>
    <property type="match status" value="1"/>
</dbReference>
<dbReference type="InterPro" id="IPR037049">
    <property type="entry name" value="DUF1214_C_sf"/>
</dbReference>
<dbReference type="EMBL" id="SMJW01000004">
    <property type="protein sequence ID" value="TDC19920.1"/>
    <property type="molecule type" value="Genomic_DNA"/>
</dbReference>
<sequence>MRLVVVRGRYGSWSRGDLSRERSDALQQAGRISPQVMESLSTPERVETHLGTLEFPLGRPTDETADRVYDHLDHVQAVRGFLDAYSGVNMWAARRGFLEAGIRDHDVLLFSEFMDSETLVLTGNADTVYFISFLDLTEGPLVVEIPPLSLCFVNDMWFRWVADPGMAGPDRGAGGKYLFVPPGYEGPLPEGGYFTQPTRTTRLLLGGRAFLERDDPKPAVERIKEGLRIHRYVPGFLGTSIGEIVTGGTAPPSPWTAETWTAALRRADPPRFIEGTGLAVNTVPPADATYFDFASELVHDQPAEALDPEIAGALAAVGIAKGRPFQPDPRMRGILAEAAAVGNATARTLAFRPRPDEGAHFYGASSQWVNGLLVSGYDFMTPPPEITDRGVELRRSDGARRLNLRNWWWYLGVGISPAFTAPLPGIGSQYLFAFADRQDRALDGGGHYRLVLPPDIPAARFWSCTVYDNQTRSMLSTPQRFPRAGSQDYPTPAAVADADGTTTVHFGPDRPDGVPEGNWIQTVPGKGWFVVLRFYSPLPPFFDRTWRPGEVEAVG</sequence>
<evidence type="ECO:0000259" key="2">
    <source>
        <dbReference type="Pfam" id="PF06863"/>
    </source>
</evidence>
<keyword evidence="4" id="KW-1185">Reference proteome</keyword>
<dbReference type="Gene3D" id="2.60.120.600">
    <property type="entry name" value="Domain of unknown function DUF1214, C-terminal domain"/>
    <property type="match status" value="1"/>
</dbReference>
<proteinExistence type="predicted"/>
<accession>A0A4R4PE91</accession>
<feature type="domain" description="DUF1214" evidence="1">
    <location>
        <begin position="428"/>
        <end position="537"/>
    </location>
</feature>
<dbReference type="InterPro" id="IPR010679">
    <property type="entry name" value="DUF1254"/>
</dbReference>
<dbReference type="AlphaFoldDB" id="A0A4R4PE91"/>
<dbReference type="Gene3D" id="1.10.3360.10">
    <property type="entry name" value="VPA0735-like domain"/>
    <property type="match status" value="1"/>
</dbReference>
<dbReference type="PANTHER" id="PTHR36509">
    <property type="entry name" value="BLL3101 PROTEIN"/>
    <property type="match status" value="1"/>
</dbReference>
<dbReference type="Pfam" id="PF06863">
    <property type="entry name" value="DUF1254"/>
    <property type="match status" value="1"/>
</dbReference>
<evidence type="ECO:0000259" key="1">
    <source>
        <dbReference type="Pfam" id="PF06742"/>
    </source>
</evidence>
<gene>
    <name evidence="3" type="ORF">E1284_01945</name>
</gene>
<protein>
    <submittedName>
        <fullName evidence="3">DUF1254 domain-containing protein</fullName>
    </submittedName>
</protein>
<organism evidence="3 4">
    <name type="scientific">Actinomadura bangladeshensis</name>
    <dbReference type="NCBI Taxonomy" id="453573"/>
    <lineage>
        <taxon>Bacteria</taxon>
        <taxon>Bacillati</taxon>
        <taxon>Actinomycetota</taxon>
        <taxon>Actinomycetes</taxon>
        <taxon>Streptosporangiales</taxon>
        <taxon>Thermomonosporaceae</taxon>
        <taxon>Actinomadura</taxon>
    </lineage>
</organism>
<dbReference type="OrthoDB" id="272779at2"/>
<comment type="caution">
    <text evidence="3">The sequence shown here is derived from an EMBL/GenBank/DDBJ whole genome shotgun (WGS) entry which is preliminary data.</text>
</comment>
<dbReference type="Gene3D" id="2.60.40.1610">
    <property type="entry name" value="Domain of unknown function DUF1254"/>
    <property type="match status" value="1"/>
</dbReference>
<reference evidence="3 4" key="1">
    <citation type="submission" date="2019-03" db="EMBL/GenBank/DDBJ databases">
        <title>Draft genome sequences of novel Actinobacteria.</title>
        <authorList>
            <person name="Sahin N."/>
            <person name="Ay H."/>
            <person name="Saygin H."/>
        </authorList>
    </citation>
    <scope>NUCLEOTIDE SEQUENCE [LARGE SCALE GENOMIC DNA]</scope>
    <source>
        <strain evidence="3 4">DSM 45347</strain>
    </source>
</reference>
<name>A0A4R4PE91_9ACTN</name>
<evidence type="ECO:0000313" key="3">
    <source>
        <dbReference type="EMBL" id="TDC19920.1"/>
    </source>
</evidence>
<dbReference type="Proteomes" id="UP000295431">
    <property type="component" value="Unassembled WGS sequence"/>
</dbReference>
<evidence type="ECO:0000313" key="4">
    <source>
        <dbReference type="Proteomes" id="UP000295431"/>
    </source>
</evidence>
<dbReference type="SUPFAM" id="SSF160935">
    <property type="entry name" value="VPA0735-like"/>
    <property type="match status" value="1"/>
</dbReference>
<dbReference type="InterPro" id="IPR010621">
    <property type="entry name" value="DUF1214"/>
</dbReference>
<dbReference type="PANTHER" id="PTHR36509:SF3">
    <property type="entry name" value="SIGNAL PEPTIDE PROTEIN"/>
    <property type="match status" value="1"/>
</dbReference>